<sequence>MKTRRKCKVRHSHLYETHINTKDLSKAVEFYQTLGLELAHIIPDRKVAFFWLGDPSEKAQMLGIWEVPDHQFSRSHFALGVTYDELLSVPEFLSNLGIELSASFGLDTSEPIVHTWMPAASYYFADPDGNSLEYITVLDQNSNLELPIMHLSKWEEINTVKNVNNQEASHKVKD</sequence>
<dbReference type="AlphaFoldDB" id="A0A5B8Z036"/>
<feature type="domain" description="VOC" evidence="1">
    <location>
        <begin position="13"/>
        <end position="137"/>
    </location>
</feature>
<gene>
    <name evidence="2" type="ORF">FSZ17_01390</name>
</gene>
<reference evidence="3" key="1">
    <citation type="submission" date="2019-08" db="EMBL/GenBank/DDBJ databases">
        <authorList>
            <person name="Zheng X."/>
        </authorList>
    </citation>
    <scope>NUCLEOTIDE SEQUENCE [LARGE SCALE GENOMIC DNA]</scope>
    <source>
        <strain evidence="3">FJAT-25496</strain>
    </source>
</reference>
<dbReference type="KEGG" id="bda:FSZ17_01390"/>
<name>A0A5B8Z036_CYTDA</name>
<dbReference type="InterPro" id="IPR037523">
    <property type="entry name" value="VOC_core"/>
</dbReference>
<dbReference type="InterPro" id="IPR004360">
    <property type="entry name" value="Glyas_Fos-R_dOase_dom"/>
</dbReference>
<evidence type="ECO:0000313" key="3">
    <source>
        <dbReference type="Proteomes" id="UP000321555"/>
    </source>
</evidence>
<dbReference type="Proteomes" id="UP000321555">
    <property type="component" value="Chromosome"/>
</dbReference>
<dbReference type="PROSITE" id="PS51819">
    <property type="entry name" value="VOC"/>
    <property type="match status" value="1"/>
</dbReference>
<evidence type="ECO:0000259" key="1">
    <source>
        <dbReference type="PROSITE" id="PS51819"/>
    </source>
</evidence>
<proteinExistence type="predicted"/>
<accession>A0A5B8Z036</accession>
<dbReference type="SUPFAM" id="SSF54593">
    <property type="entry name" value="Glyoxalase/Bleomycin resistance protein/Dihydroxybiphenyl dioxygenase"/>
    <property type="match status" value="1"/>
</dbReference>
<protein>
    <submittedName>
        <fullName evidence="2">VOC family protein</fullName>
    </submittedName>
</protein>
<evidence type="ECO:0000313" key="2">
    <source>
        <dbReference type="EMBL" id="QED46067.1"/>
    </source>
</evidence>
<dbReference type="InterPro" id="IPR029068">
    <property type="entry name" value="Glyas_Bleomycin-R_OHBP_Dase"/>
</dbReference>
<dbReference type="CDD" id="cd06587">
    <property type="entry name" value="VOC"/>
    <property type="match status" value="1"/>
</dbReference>
<dbReference type="EMBL" id="CP042593">
    <property type="protein sequence ID" value="QED46067.1"/>
    <property type="molecule type" value="Genomic_DNA"/>
</dbReference>
<dbReference type="Pfam" id="PF00903">
    <property type="entry name" value="Glyoxalase"/>
    <property type="match status" value="1"/>
</dbReference>
<organism evidence="2 3">
    <name type="scientific">Cytobacillus dafuensis</name>
    <name type="common">Bacillus dafuensis</name>
    <dbReference type="NCBI Taxonomy" id="1742359"/>
    <lineage>
        <taxon>Bacteria</taxon>
        <taxon>Bacillati</taxon>
        <taxon>Bacillota</taxon>
        <taxon>Bacilli</taxon>
        <taxon>Bacillales</taxon>
        <taxon>Bacillaceae</taxon>
        <taxon>Cytobacillus</taxon>
    </lineage>
</organism>
<keyword evidence="3" id="KW-1185">Reference proteome</keyword>
<dbReference type="OrthoDB" id="375220at2"/>
<dbReference type="STRING" id="1742359.GCA_001439625_01092"/>
<dbReference type="Gene3D" id="3.10.180.10">
    <property type="entry name" value="2,3-Dihydroxybiphenyl 1,2-Dioxygenase, domain 1"/>
    <property type="match status" value="1"/>
</dbReference>